<feature type="transmembrane region" description="Helical" evidence="1">
    <location>
        <begin position="12"/>
        <end position="31"/>
    </location>
</feature>
<organism evidence="2">
    <name type="scientific">Thermosporothrix sp. COM3</name>
    <dbReference type="NCBI Taxonomy" id="2490863"/>
    <lineage>
        <taxon>Bacteria</taxon>
        <taxon>Bacillati</taxon>
        <taxon>Chloroflexota</taxon>
        <taxon>Ktedonobacteria</taxon>
        <taxon>Ktedonobacterales</taxon>
        <taxon>Thermosporotrichaceae</taxon>
        <taxon>Thermosporothrix</taxon>
    </lineage>
</organism>
<dbReference type="EMBL" id="AP019376">
    <property type="protein sequence ID" value="BBH89904.1"/>
    <property type="molecule type" value="Genomic_DNA"/>
</dbReference>
<protein>
    <submittedName>
        <fullName evidence="2">Uncharacterized protein</fullName>
    </submittedName>
</protein>
<evidence type="ECO:0000313" key="2">
    <source>
        <dbReference type="EMBL" id="BBH89904.1"/>
    </source>
</evidence>
<proteinExistence type="predicted"/>
<feature type="transmembrane region" description="Helical" evidence="1">
    <location>
        <begin position="135"/>
        <end position="159"/>
    </location>
</feature>
<accession>A0A455SXN1</accession>
<keyword evidence="1" id="KW-1133">Transmembrane helix</keyword>
<keyword evidence="1" id="KW-0812">Transmembrane</keyword>
<evidence type="ECO:0000256" key="1">
    <source>
        <dbReference type="SAM" id="Phobius"/>
    </source>
</evidence>
<feature type="transmembrane region" description="Helical" evidence="1">
    <location>
        <begin position="91"/>
        <end position="123"/>
    </location>
</feature>
<name>A0A455SXN1_9CHLR</name>
<dbReference type="AlphaFoldDB" id="A0A455SXN1"/>
<reference evidence="2" key="1">
    <citation type="submission" date="2018-12" db="EMBL/GenBank/DDBJ databases">
        <title>Novel natural products biosynthetic potential of the class Ktedonobacteria.</title>
        <authorList>
            <person name="Zheng Y."/>
            <person name="Saitou A."/>
            <person name="Wang C.M."/>
            <person name="Toyoda A."/>
            <person name="Minakuchi Y."/>
            <person name="Sekiguchi Y."/>
            <person name="Ueda K."/>
            <person name="Takano H."/>
            <person name="Sakai Y."/>
            <person name="Yokota A."/>
            <person name="Yabe S."/>
        </authorList>
    </citation>
    <scope>NUCLEOTIDE SEQUENCE</scope>
    <source>
        <strain evidence="2">COM3</strain>
    </source>
</reference>
<feature type="transmembrane region" description="Helical" evidence="1">
    <location>
        <begin position="51"/>
        <end position="79"/>
    </location>
</feature>
<keyword evidence="1" id="KW-0472">Membrane</keyword>
<gene>
    <name evidence="2" type="ORF">KTC_46550</name>
</gene>
<sequence>MKTSNSGKTAALYGLVTGAISGVFILTLARLCPNLLTVVAATGTPFPVTYIPILTSLLNVLLMGGLSSIAYGIAGILATKKTGELRTGIQAGLWASVAFSLLYILSSLFFLFLITIPLLIGFAGRSAQGAIANSIVALLLSLVVWVIVGLGLGAGFGALGGLISRGRRPPEPAPPPQEPYAEYSVQEQVQRAYHNEHFS</sequence>